<evidence type="ECO:0000256" key="5">
    <source>
        <dbReference type="ARBA" id="ARBA00023004"/>
    </source>
</evidence>
<dbReference type="InterPro" id="IPR036010">
    <property type="entry name" value="2Fe-2S_ferredoxin-like_sf"/>
</dbReference>
<accession>A0A5C1Q6C6</accession>
<dbReference type="SUPFAM" id="SSF63380">
    <property type="entry name" value="Riboflavin synthase domain-like"/>
    <property type="match status" value="1"/>
</dbReference>
<keyword evidence="3" id="KW-0479">Metal-binding</keyword>
<keyword evidence="6" id="KW-0411">Iron-sulfur</keyword>
<dbReference type="RefSeq" id="WP_149505617.1">
    <property type="nucleotide sequence ID" value="NZ_CP035710.1"/>
</dbReference>
<dbReference type="Proteomes" id="UP001549111">
    <property type="component" value="Unassembled WGS sequence"/>
</dbReference>
<name>A0A5C1Q6C6_9BURK</name>
<dbReference type="CDD" id="cd00207">
    <property type="entry name" value="fer2"/>
    <property type="match status" value="1"/>
</dbReference>
<dbReference type="Gene3D" id="3.40.50.80">
    <property type="entry name" value="Nucleotide-binding domain of ferredoxin-NADP reductase (FNR) module"/>
    <property type="match status" value="1"/>
</dbReference>
<keyword evidence="4 8" id="KW-0560">Oxidoreductase</keyword>
<keyword evidence="1" id="KW-0285">Flavoprotein</keyword>
<reference evidence="9 10" key="1">
    <citation type="submission" date="2019-02" db="EMBL/GenBank/DDBJ databases">
        <title>Complete Genome Sequence and Methylome Analysis of Sphaerotilus natans subsp. sulfidivorans D-507.</title>
        <authorList>
            <person name="Fomenkov A."/>
            <person name="Gridneva E."/>
            <person name="Smolyakov D."/>
            <person name="Dubinina G."/>
            <person name="Vincze T."/>
            <person name="Grabovich M."/>
            <person name="Roberts R.J."/>
        </authorList>
    </citation>
    <scope>NUCLEOTIDE SEQUENCE [LARGE SCALE GENOMIC DNA]</scope>
    <source>
        <strain evidence="9 10">D-507</strain>
        <plasmid evidence="9">pSna507_unt10</plasmid>
        <plasmid evidence="10">psna507_unt10</plasmid>
    </source>
</reference>
<dbReference type="EC" id="1.14.13.82" evidence="8"/>
<dbReference type="InterPro" id="IPR050415">
    <property type="entry name" value="MRET"/>
</dbReference>
<dbReference type="InterPro" id="IPR001041">
    <property type="entry name" value="2Fe-2S_ferredoxin-type"/>
</dbReference>
<evidence type="ECO:0000313" key="11">
    <source>
        <dbReference type="Proteomes" id="UP001549111"/>
    </source>
</evidence>
<dbReference type="Proteomes" id="UP000323522">
    <property type="component" value="Plasmid pSna507_unt10"/>
</dbReference>
<dbReference type="PROSITE" id="PS00197">
    <property type="entry name" value="2FE2S_FER_1"/>
    <property type="match status" value="1"/>
</dbReference>
<dbReference type="PANTHER" id="PTHR47354:SF1">
    <property type="entry name" value="CARNITINE MONOOXYGENASE REDUCTASE SUBUNIT"/>
    <property type="match status" value="1"/>
</dbReference>
<evidence type="ECO:0000313" key="10">
    <source>
        <dbReference type="Proteomes" id="UP000323522"/>
    </source>
</evidence>
<dbReference type="SUPFAM" id="SSF54292">
    <property type="entry name" value="2Fe-2S ferredoxin-like"/>
    <property type="match status" value="1"/>
</dbReference>
<evidence type="ECO:0000256" key="4">
    <source>
        <dbReference type="ARBA" id="ARBA00023002"/>
    </source>
</evidence>
<dbReference type="Gene3D" id="2.40.30.10">
    <property type="entry name" value="Translation factors"/>
    <property type="match status" value="1"/>
</dbReference>
<evidence type="ECO:0000256" key="6">
    <source>
        <dbReference type="ARBA" id="ARBA00023014"/>
    </source>
</evidence>
<evidence type="ECO:0000256" key="1">
    <source>
        <dbReference type="ARBA" id="ARBA00022630"/>
    </source>
</evidence>
<geneLocation type="plasmid" evidence="10">
    <name>psna507_unt10</name>
</geneLocation>
<dbReference type="GO" id="GO:0018489">
    <property type="term" value="F:vanillate monooxygenase activity"/>
    <property type="evidence" value="ECO:0007669"/>
    <property type="project" value="UniProtKB-EC"/>
</dbReference>
<evidence type="ECO:0000256" key="3">
    <source>
        <dbReference type="ARBA" id="ARBA00022723"/>
    </source>
</evidence>
<dbReference type="GO" id="GO:0051537">
    <property type="term" value="F:2 iron, 2 sulfur cluster binding"/>
    <property type="evidence" value="ECO:0007669"/>
    <property type="project" value="UniProtKB-KW"/>
</dbReference>
<protein>
    <submittedName>
        <fullName evidence="9">Oxidoreductase</fullName>
    </submittedName>
    <submittedName>
        <fullName evidence="8">Vanillate O-demethylase ferredoxin subunit</fullName>
        <ecNumber evidence="8">1.14.13.82</ecNumber>
    </submittedName>
</protein>
<evidence type="ECO:0000256" key="2">
    <source>
        <dbReference type="ARBA" id="ARBA00022714"/>
    </source>
</evidence>
<dbReference type="PROSITE" id="PS51384">
    <property type="entry name" value="FAD_FR"/>
    <property type="match status" value="1"/>
</dbReference>
<dbReference type="InterPro" id="IPR006058">
    <property type="entry name" value="2Fe2S_fd_BS"/>
</dbReference>
<dbReference type="Pfam" id="PF00111">
    <property type="entry name" value="Fer2"/>
    <property type="match status" value="1"/>
</dbReference>
<dbReference type="CDD" id="cd06185">
    <property type="entry name" value="PDR_like"/>
    <property type="match status" value="1"/>
</dbReference>
<evidence type="ECO:0000313" key="9">
    <source>
        <dbReference type="EMBL" id="QEN02997.1"/>
    </source>
</evidence>
<dbReference type="SUPFAM" id="SSF52343">
    <property type="entry name" value="Ferredoxin reductase-like, C-terminal NADP-linked domain"/>
    <property type="match status" value="1"/>
</dbReference>
<keyword evidence="5" id="KW-0408">Iron</keyword>
<dbReference type="GO" id="GO:0046872">
    <property type="term" value="F:metal ion binding"/>
    <property type="evidence" value="ECO:0007669"/>
    <property type="project" value="UniProtKB-KW"/>
</dbReference>
<dbReference type="InterPro" id="IPR017938">
    <property type="entry name" value="Riboflavin_synthase-like_b-brl"/>
</dbReference>
<keyword evidence="11" id="KW-1185">Reference proteome</keyword>
<dbReference type="Gene3D" id="3.10.20.30">
    <property type="match status" value="1"/>
</dbReference>
<keyword evidence="9" id="KW-0614">Plasmid</keyword>
<dbReference type="InterPro" id="IPR012675">
    <property type="entry name" value="Beta-grasp_dom_sf"/>
</dbReference>
<proteinExistence type="predicted"/>
<dbReference type="InterPro" id="IPR039261">
    <property type="entry name" value="FNR_nucleotide-bd"/>
</dbReference>
<dbReference type="KEGG" id="snn:EWH46_19280"/>
<dbReference type="EMBL" id="CP035710">
    <property type="protein sequence ID" value="QEN02997.1"/>
    <property type="molecule type" value="Genomic_DNA"/>
</dbReference>
<dbReference type="OrthoDB" id="544091at2"/>
<feature type="domain" description="FAD-binding FR-type" evidence="7">
    <location>
        <begin position="6"/>
        <end position="114"/>
    </location>
</feature>
<keyword evidence="2" id="KW-0001">2Fe-2S</keyword>
<dbReference type="InterPro" id="IPR017927">
    <property type="entry name" value="FAD-bd_FR_type"/>
</dbReference>
<dbReference type="PANTHER" id="PTHR47354">
    <property type="entry name" value="NADH OXIDOREDUCTASE HCR"/>
    <property type="match status" value="1"/>
</dbReference>
<dbReference type="AlphaFoldDB" id="A0A5C1Q6C6"/>
<evidence type="ECO:0000259" key="7">
    <source>
        <dbReference type="PROSITE" id="PS51384"/>
    </source>
</evidence>
<reference evidence="8 11" key="2">
    <citation type="submission" date="2024-06" db="EMBL/GenBank/DDBJ databases">
        <title>Genomic Encyclopedia of Type Strains, Phase IV (KMG-IV): sequencing the most valuable type-strain genomes for metagenomic binning, comparative biology and taxonomic classification.</title>
        <authorList>
            <person name="Goeker M."/>
        </authorList>
    </citation>
    <scope>NUCLEOTIDE SEQUENCE [LARGE SCALE GENOMIC DNA]</scope>
    <source>
        <strain evidence="8 11">D-501</strain>
    </source>
</reference>
<geneLocation type="plasmid" evidence="9">
    <name>pSna507_unt10</name>
</geneLocation>
<dbReference type="EMBL" id="JBEPLS010000007">
    <property type="protein sequence ID" value="MET3604426.1"/>
    <property type="molecule type" value="Genomic_DNA"/>
</dbReference>
<organism evidence="9 10">
    <name type="scientific">Sphaerotilus sulfidivorans</name>
    <dbReference type="NCBI Taxonomy" id="639200"/>
    <lineage>
        <taxon>Bacteria</taxon>
        <taxon>Pseudomonadati</taxon>
        <taxon>Pseudomonadota</taxon>
        <taxon>Betaproteobacteria</taxon>
        <taxon>Burkholderiales</taxon>
        <taxon>Sphaerotilaceae</taxon>
        <taxon>Sphaerotilus</taxon>
    </lineage>
</organism>
<gene>
    <name evidence="8" type="ORF">ABIC99_002242</name>
    <name evidence="9" type="ORF">EWH46_19280</name>
</gene>
<sequence>MPLDPAQTLTLRVSRREPLCDGIVAFELRATDDRPLPAFDAGAHIDLHLPPARPGEAPRRRSYSLCNPPDERDRYLIAVQHEHAGRGGSAWLHAQLQPGDRIDASAPRNLFALQPAPHTLLLAGGIGLTPLLAMAETLWAQDRSFTLQVRVRSRARLPFARRLQEAPWAQAVQVLADDEAQADTETLDRLIAAQPAGTRIWTCGPAGFMAAVRAAATRAGWSADRVVTEHFAAPAPVPALEPRDRIAPGGFEIDWAPSGQRLAVAPHQSVARVLQAAGIAVALSCEQGICGQCCVQHLDGPADHRDLVYGAHEHQVERRFTPCCSRAPAASRLVLAPLGWTPAT</sequence>
<dbReference type="PRINTS" id="PR00409">
    <property type="entry name" value="PHDIOXRDTASE"/>
</dbReference>
<evidence type="ECO:0000313" key="8">
    <source>
        <dbReference type="EMBL" id="MET3604426.1"/>
    </source>
</evidence>